<name>A0A160VA63_9ZZZZ</name>
<dbReference type="EMBL" id="FAXA01000346">
    <property type="protein sequence ID" value="CUV03036.1"/>
    <property type="molecule type" value="Genomic_DNA"/>
</dbReference>
<reference evidence="1" key="1">
    <citation type="submission" date="2015-10" db="EMBL/GenBank/DDBJ databases">
        <authorList>
            <person name="Gilbert D.G."/>
        </authorList>
    </citation>
    <scope>NUCLEOTIDE SEQUENCE</scope>
</reference>
<sequence length="78" mass="8356">MVLAIVIALIIFFGAWAVSADTGQRSLAFGLPGTSPTLSGNNLRDQNARPYQVARLDGHESASDTWWGGAFLRACPLH</sequence>
<evidence type="ECO:0000313" key="1">
    <source>
        <dbReference type="EMBL" id="CUV03036.1"/>
    </source>
</evidence>
<protein>
    <submittedName>
        <fullName evidence="1">Uncharacterized protein</fullName>
    </submittedName>
</protein>
<gene>
    <name evidence="1" type="ORF">MGWOODY_Clf970</name>
</gene>
<accession>A0A160VA63</accession>
<dbReference type="AlphaFoldDB" id="A0A160VA63"/>
<organism evidence="1">
    <name type="scientific">hydrothermal vent metagenome</name>
    <dbReference type="NCBI Taxonomy" id="652676"/>
    <lineage>
        <taxon>unclassified sequences</taxon>
        <taxon>metagenomes</taxon>
        <taxon>ecological metagenomes</taxon>
    </lineage>
</organism>
<proteinExistence type="predicted"/>